<evidence type="ECO:0000313" key="1">
    <source>
        <dbReference type="EMBL" id="AUX43817.1"/>
    </source>
</evidence>
<evidence type="ECO:0000313" key="2">
    <source>
        <dbReference type="Proteomes" id="UP000238348"/>
    </source>
</evidence>
<sequence>MSNEFEDILHSLGIDTATVAGVLADYDEDDLEGFDEDDVGRVIQKVAPGLLSADQIAKISGVVTAKTDGFATLVSAAAAARMAEQNLRPNAAVTLYATNAGDTCNVGQIYDLRPRKNGQLENANFQFTTDMSFLGLRADQKDINAGFSLVAGSVGFADENANSFRWDIGLQAFKTEISILETPLASLYKRTPKSSVDFRAKVYCDADVAQPFYGLQLIFTDVSCNASRNKWLDNLEELDFAGLTRAIKNTAARKVTVMPKTKTKSAMSTALKSLLRR</sequence>
<dbReference type="RefSeq" id="WP_104982436.1">
    <property type="nucleotide sequence ID" value="NZ_CP012673.1"/>
</dbReference>
<dbReference type="AlphaFoldDB" id="A0A2L0EWY7"/>
<organism evidence="1 2">
    <name type="scientific">Sorangium cellulosum</name>
    <name type="common">Polyangium cellulosum</name>
    <dbReference type="NCBI Taxonomy" id="56"/>
    <lineage>
        <taxon>Bacteria</taxon>
        <taxon>Pseudomonadati</taxon>
        <taxon>Myxococcota</taxon>
        <taxon>Polyangia</taxon>
        <taxon>Polyangiales</taxon>
        <taxon>Polyangiaceae</taxon>
        <taxon>Sorangium</taxon>
    </lineage>
</organism>
<reference evidence="1 2" key="1">
    <citation type="submission" date="2015-09" db="EMBL/GenBank/DDBJ databases">
        <title>Sorangium comparison.</title>
        <authorList>
            <person name="Zaburannyi N."/>
            <person name="Bunk B."/>
            <person name="Overmann J."/>
            <person name="Mueller R."/>
        </authorList>
    </citation>
    <scope>NUCLEOTIDE SEQUENCE [LARGE SCALE GENOMIC DNA]</scope>
    <source>
        <strain evidence="1 2">So ce26</strain>
    </source>
</reference>
<dbReference type="EMBL" id="CP012673">
    <property type="protein sequence ID" value="AUX43817.1"/>
    <property type="molecule type" value="Genomic_DNA"/>
</dbReference>
<dbReference type="Proteomes" id="UP000238348">
    <property type="component" value="Chromosome"/>
</dbReference>
<gene>
    <name evidence="1" type="ORF">SOCE26_052720</name>
</gene>
<proteinExistence type="predicted"/>
<accession>A0A2L0EWY7</accession>
<dbReference type="OrthoDB" id="5536950at2"/>
<name>A0A2L0EWY7_SORCE</name>
<protein>
    <submittedName>
        <fullName evidence="1">Uncharacterized protein</fullName>
    </submittedName>
</protein>